<keyword evidence="2" id="KW-1185">Reference proteome</keyword>
<protein>
    <recommendedName>
        <fullName evidence="3">RAP domain-containing protein</fullName>
    </recommendedName>
</protein>
<evidence type="ECO:0000313" key="1">
    <source>
        <dbReference type="EMBL" id="GIX60846.1"/>
    </source>
</evidence>
<gene>
    <name evidence="1" type="ORF">BcabD6B2_02810</name>
</gene>
<dbReference type="GeneID" id="94192329"/>
<comment type="caution">
    <text evidence="1">The sequence shown here is derived from an EMBL/GenBank/DDBJ whole genome shotgun (WGS) entry which is preliminary data.</text>
</comment>
<name>A0AAV4LM16_BABCB</name>
<organism evidence="1 2">
    <name type="scientific">Babesia caballi</name>
    <dbReference type="NCBI Taxonomy" id="5871"/>
    <lineage>
        <taxon>Eukaryota</taxon>
        <taxon>Sar</taxon>
        <taxon>Alveolata</taxon>
        <taxon>Apicomplexa</taxon>
        <taxon>Aconoidasida</taxon>
        <taxon>Piroplasmida</taxon>
        <taxon>Babesiidae</taxon>
        <taxon>Babesia</taxon>
    </lineage>
</organism>
<dbReference type="Proteomes" id="UP001497744">
    <property type="component" value="Unassembled WGS sequence"/>
</dbReference>
<proteinExistence type="predicted"/>
<evidence type="ECO:0000313" key="2">
    <source>
        <dbReference type="Proteomes" id="UP001497744"/>
    </source>
</evidence>
<accession>A0AAV4LM16</accession>
<reference evidence="1 2" key="1">
    <citation type="submission" date="2021-06" db="EMBL/GenBank/DDBJ databases">
        <title>Genome sequence of Babesia caballi.</title>
        <authorList>
            <person name="Yamagishi J."/>
            <person name="Kidaka T."/>
            <person name="Ochi A."/>
        </authorList>
    </citation>
    <scope>NUCLEOTIDE SEQUENCE [LARGE SCALE GENOMIC DNA]</scope>
    <source>
        <strain evidence="1">USDA-D6B2</strain>
    </source>
</reference>
<dbReference type="AlphaFoldDB" id="A0AAV4LM16"/>
<dbReference type="RefSeq" id="XP_067712917.1">
    <property type="nucleotide sequence ID" value="XM_067856816.1"/>
</dbReference>
<sequence length="808" mass="90733">MRSVGRSLLRRLGRVITSPDVKRLSGLSCLELRKEIQDSARRHIRRKAIWTQYVQEVCKRIDNAPHTEGDEQPDRFTPTDISLILAAFATARKREPSFTNILLETARSEIDKYDVRDFAVLYNGLAKVGMTADDMINSFSANIESRIDAKTSEKDLALLLNALLELGVTDLNGVFIKASLVISSRIKYIANCHTLTLLLHSYSRFRGYSEVPRFMGSPPTRIPKTTQVTDENQERDVELPYKSNAASYHEAKTAHGDAEASPEETLITETKLSLLGRCADLMIHMRPTDIMYYYKAALNLIYANSSGVTRQLYASMANVHKAHIRIREHLLEFETRELVALLDTLQGAKASVDREPILDDNGSLWIVNNEIRNQVPHLAEEITSELTYRTRVMSFTECLGFLRLMAADDHRGVIVCRRLAYKVNKMNELSSWDRCSKADLWELLHCLAKRSDLATSSEAQELMVAVTKSIYGTLKLREVESMCQLATRLGAKSNSLLKKIMTVPCRADCLNPTQAASLFYHMTGLGYVDHLQPIAAACAGVDDPRDALNVLAAIAVLKVNGLLKTPEMLVENMKKRFEMGLGSLPEDKGTLNKIALLKASGLISLPHPTLAYALYPRMYSAEQHVMLRNVQLALHNKLKVDIRLMSLPQCTDEIANSLQEFLAKFDQDTRLYRDYDAGDVVLPIVVVPPGSSKVAVHVLLNDFYSGRRQMLRLDVYAQLKLIEQRGIRVVCCRAEEFVHGDRTQFVANLVERCHAASAGESQTIRQQHSKQMAPSLEVKLSVSRAKLDSFSRLRQLVSEGGRTARQPC</sequence>
<evidence type="ECO:0008006" key="3">
    <source>
        <dbReference type="Google" id="ProtNLM"/>
    </source>
</evidence>
<dbReference type="EMBL" id="BPLF01000001">
    <property type="protein sequence ID" value="GIX60846.1"/>
    <property type="molecule type" value="Genomic_DNA"/>
</dbReference>